<name>A0AAD5MMS1_PARTN</name>
<evidence type="ECO:0000313" key="1">
    <source>
        <dbReference type="EMBL" id="KAJ1350701.1"/>
    </source>
</evidence>
<reference evidence="1" key="1">
    <citation type="submission" date="2021-06" db="EMBL/GenBank/DDBJ databases">
        <title>Parelaphostrongylus tenuis whole genome reference sequence.</title>
        <authorList>
            <person name="Garwood T.J."/>
            <person name="Larsen P.A."/>
            <person name="Fountain-Jones N.M."/>
            <person name="Garbe J.R."/>
            <person name="Macchietto M.G."/>
            <person name="Kania S.A."/>
            <person name="Gerhold R.W."/>
            <person name="Richards J.E."/>
            <person name="Wolf T.M."/>
        </authorList>
    </citation>
    <scope>NUCLEOTIDE SEQUENCE</scope>
    <source>
        <strain evidence="1">MNPRO001-30</strain>
        <tissue evidence="1">Meninges</tissue>
    </source>
</reference>
<gene>
    <name evidence="1" type="ORF">KIN20_006564</name>
</gene>
<sequence>MLRGDSTLLSLRKKIFCICDTVVELRDGHELEPADEAQNHMSIYPSSFIFIHDTFYIDYALPNSQDISEPIRAFMARKNALIL</sequence>
<dbReference type="GO" id="GO:0003681">
    <property type="term" value="F:bent DNA binding"/>
    <property type="evidence" value="ECO:0007669"/>
    <property type="project" value="TreeGrafter"/>
</dbReference>
<proteinExistence type="predicted"/>
<dbReference type="GO" id="GO:0042796">
    <property type="term" value="P:snRNA transcription by RNA polymerase III"/>
    <property type="evidence" value="ECO:0007669"/>
    <property type="project" value="TreeGrafter"/>
</dbReference>
<evidence type="ECO:0008006" key="3">
    <source>
        <dbReference type="Google" id="ProtNLM"/>
    </source>
</evidence>
<dbReference type="Proteomes" id="UP001196413">
    <property type="component" value="Unassembled WGS sequence"/>
</dbReference>
<dbReference type="PANTHER" id="PTHR13421">
    <property type="entry name" value="SNRNA-ACTIVATING PROTEIN COMPLEX SUBUNIT 3"/>
    <property type="match status" value="1"/>
</dbReference>
<dbReference type="InterPro" id="IPR022042">
    <property type="entry name" value="snRNA-activating_su3"/>
</dbReference>
<accession>A0AAD5MMS1</accession>
<protein>
    <recommendedName>
        <fullName evidence="3">Small nuclear RNA-activating complex polypeptide 3</fullName>
    </recommendedName>
</protein>
<dbReference type="GO" id="GO:0001046">
    <property type="term" value="F:core promoter sequence-specific DNA binding"/>
    <property type="evidence" value="ECO:0007669"/>
    <property type="project" value="TreeGrafter"/>
</dbReference>
<dbReference type="PANTHER" id="PTHR13421:SF22">
    <property type="entry name" value="SNRNA-ACTIVATING PROTEIN COMPLEX SUBUNIT 3"/>
    <property type="match status" value="1"/>
</dbReference>
<keyword evidence="2" id="KW-1185">Reference proteome</keyword>
<dbReference type="GO" id="GO:0001006">
    <property type="term" value="F:RNA polymerase III type 3 promoter sequence-specific DNA binding"/>
    <property type="evidence" value="ECO:0007669"/>
    <property type="project" value="TreeGrafter"/>
</dbReference>
<organism evidence="1 2">
    <name type="scientific">Parelaphostrongylus tenuis</name>
    <name type="common">Meningeal worm</name>
    <dbReference type="NCBI Taxonomy" id="148309"/>
    <lineage>
        <taxon>Eukaryota</taxon>
        <taxon>Metazoa</taxon>
        <taxon>Ecdysozoa</taxon>
        <taxon>Nematoda</taxon>
        <taxon>Chromadorea</taxon>
        <taxon>Rhabditida</taxon>
        <taxon>Rhabditina</taxon>
        <taxon>Rhabditomorpha</taxon>
        <taxon>Strongyloidea</taxon>
        <taxon>Metastrongylidae</taxon>
        <taxon>Parelaphostrongylus</taxon>
    </lineage>
</organism>
<evidence type="ECO:0000313" key="2">
    <source>
        <dbReference type="Proteomes" id="UP001196413"/>
    </source>
</evidence>
<dbReference type="GO" id="GO:0019185">
    <property type="term" value="C:snRNA-activating protein complex"/>
    <property type="evidence" value="ECO:0007669"/>
    <property type="project" value="TreeGrafter"/>
</dbReference>
<dbReference type="GO" id="GO:0042795">
    <property type="term" value="P:snRNA transcription by RNA polymerase II"/>
    <property type="evidence" value="ECO:0007669"/>
    <property type="project" value="TreeGrafter"/>
</dbReference>
<dbReference type="AlphaFoldDB" id="A0AAD5MMS1"/>
<comment type="caution">
    <text evidence="1">The sequence shown here is derived from an EMBL/GenBank/DDBJ whole genome shotgun (WGS) entry which is preliminary data.</text>
</comment>
<dbReference type="GO" id="GO:0000978">
    <property type="term" value="F:RNA polymerase II cis-regulatory region sequence-specific DNA binding"/>
    <property type="evidence" value="ECO:0007669"/>
    <property type="project" value="TreeGrafter"/>
</dbReference>
<dbReference type="Pfam" id="PF12251">
    <property type="entry name" value="SNAPC3"/>
    <property type="match status" value="1"/>
</dbReference>
<dbReference type="EMBL" id="JAHQIW010000932">
    <property type="protein sequence ID" value="KAJ1350701.1"/>
    <property type="molecule type" value="Genomic_DNA"/>
</dbReference>